<protein>
    <submittedName>
        <fullName evidence="1">Uncharacterized protein</fullName>
    </submittedName>
</protein>
<dbReference type="RefSeq" id="WP_004447590.1">
    <property type="nucleotide sequence ID" value="NZ_AKXB02000156.1"/>
</dbReference>
<reference evidence="1 2" key="1">
    <citation type="submission" date="2013-01" db="EMBL/GenBank/DDBJ databases">
        <authorList>
            <person name="Harkins D.M."/>
            <person name="Durkin A.S."/>
            <person name="Brinkac L.M."/>
            <person name="Haft D.H."/>
            <person name="Selengut J.D."/>
            <person name="Sanka R."/>
            <person name="DePew J."/>
            <person name="Purushe J."/>
            <person name="Whelen A.C."/>
            <person name="Vinetz J.M."/>
            <person name="Sutton G.G."/>
            <person name="Nierman W.C."/>
            <person name="Fouts D.E."/>
        </authorList>
    </citation>
    <scope>NUCLEOTIDE SEQUENCE [LARGE SCALE GENOMIC DNA]</scope>
    <source>
        <strain evidence="1 2">2001034031</strain>
    </source>
</reference>
<gene>
    <name evidence="1" type="ORF">LEP1GSC024_0260</name>
</gene>
<dbReference type="EMBL" id="AKXB02000156">
    <property type="protein sequence ID" value="EMO87267.1"/>
    <property type="molecule type" value="Genomic_DNA"/>
</dbReference>
<proteinExistence type="predicted"/>
<evidence type="ECO:0000313" key="1">
    <source>
        <dbReference type="EMBL" id="EMO87267.1"/>
    </source>
</evidence>
<dbReference type="Proteomes" id="UP000012138">
    <property type="component" value="Unassembled WGS sequence"/>
</dbReference>
<organism evidence="1 2">
    <name type="scientific">Leptospira noguchii str. 2001034031</name>
    <dbReference type="NCBI Taxonomy" id="1193053"/>
    <lineage>
        <taxon>Bacteria</taxon>
        <taxon>Pseudomonadati</taxon>
        <taxon>Spirochaetota</taxon>
        <taxon>Spirochaetia</taxon>
        <taxon>Leptospirales</taxon>
        <taxon>Leptospiraceae</taxon>
        <taxon>Leptospira</taxon>
    </lineage>
</organism>
<dbReference type="AlphaFoldDB" id="M6XYT4"/>
<name>M6XYT4_9LEPT</name>
<comment type="caution">
    <text evidence="1">The sequence shown here is derived from an EMBL/GenBank/DDBJ whole genome shotgun (WGS) entry which is preliminary data.</text>
</comment>
<evidence type="ECO:0000313" key="2">
    <source>
        <dbReference type="Proteomes" id="UP000012138"/>
    </source>
</evidence>
<sequence length="182" mass="20743">MHNRSRLKFFIILTLLQINNSIQSADFGTFRIHLRGLGPIHINDTLIQIEKKLSIKLKGGREKNDFGDKACYFYSAPELSGVSLMFTGYANDVKLSRIYISNPNFQTLSGLKLRSDISLILSTYKDNIQQTKEHYTGDMMLIFVPKDQSDKNFRIIFLTDNKKVTQISVGKIPEIFAVEGCD</sequence>
<accession>M6XYT4</accession>